<gene>
    <name evidence="1" type="ORF">EDM56_29410</name>
</gene>
<protein>
    <submittedName>
        <fullName evidence="1">Uncharacterized protein</fullName>
    </submittedName>
</protein>
<evidence type="ECO:0000313" key="1">
    <source>
        <dbReference type="EMBL" id="RNB79635.1"/>
    </source>
</evidence>
<dbReference type="OrthoDB" id="2657532at2"/>
<sequence length="149" mass="16884">MSVVRISQNDALMIEVLRKNGISDEALLAALKNGDVSSFVEIEKGNFDYTRLADLARERWDDVVQAVTDGYKITFNTRNGLKYLLNVKFGVVAETDFAVEEEAYHGLTLTREQLEWLRASLAGNWRVVDLDEEADGRQAIRIELYRGAQ</sequence>
<dbReference type="RefSeq" id="WP_122921485.1">
    <property type="nucleotide sequence ID" value="NZ_RHHQ01000028.1"/>
</dbReference>
<evidence type="ECO:0000313" key="2">
    <source>
        <dbReference type="Proteomes" id="UP000271031"/>
    </source>
</evidence>
<proteinExistence type="predicted"/>
<accession>A0A3M8CXP0</accession>
<reference evidence="1 2" key="1">
    <citation type="submission" date="2018-10" db="EMBL/GenBank/DDBJ databases">
        <title>Phylogenomics of Brevibacillus.</title>
        <authorList>
            <person name="Dunlap C."/>
        </authorList>
    </citation>
    <scope>NUCLEOTIDE SEQUENCE [LARGE SCALE GENOMIC DNA]</scope>
    <source>
        <strain evidence="1 2">JCM 15716</strain>
    </source>
</reference>
<name>A0A3M8CXP0_9BACL</name>
<dbReference type="Proteomes" id="UP000271031">
    <property type="component" value="Unassembled WGS sequence"/>
</dbReference>
<dbReference type="AlphaFoldDB" id="A0A3M8CXP0"/>
<organism evidence="1 2">
    <name type="scientific">Brevibacillus fluminis</name>
    <dbReference type="NCBI Taxonomy" id="511487"/>
    <lineage>
        <taxon>Bacteria</taxon>
        <taxon>Bacillati</taxon>
        <taxon>Bacillota</taxon>
        <taxon>Bacilli</taxon>
        <taxon>Bacillales</taxon>
        <taxon>Paenibacillaceae</taxon>
        <taxon>Brevibacillus</taxon>
    </lineage>
</organism>
<keyword evidence="2" id="KW-1185">Reference proteome</keyword>
<comment type="caution">
    <text evidence="1">The sequence shown here is derived from an EMBL/GenBank/DDBJ whole genome shotgun (WGS) entry which is preliminary data.</text>
</comment>
<dbReference type="EMBL" id="RHHQ01000028">
    <property type="protein sequence ID" value="RNB79635.1"/>
    <property type="molecule type" value="Genomic_DNA"/>
</dbReference>